<accession>A0A9P8Q9F9</accession>
<organism evidence="1 2">
    <name type="scientific">Wickerhamomyces pijperi</name>
    <name type="common">Yeast</name>
    <name type="synonym">Pichia pijperi</name>
    <dbReference type="NCBI Taxonomy" id="599730"/>
    <lineage>
        <taxon>Eukaryota</taxon>
        <taxon>Fungi</taxon>
        <taxon>Dikarya</taxon>
        <taxon>Ascomycota</taxon>
        <taxon>Saccharomycotina</taxon>
        <taxon>Saccharomycetes</taxon>
        <taxon>Phaffomycetales</taxon>
        <taxon>Wickerhamomycetaceae</taxon>
        <taxon>Wickerhamomyces</taxon>
    </lineage>
</organism>
<reference evidence="1" key="1">
    <citation type="journal article" date="2021" name="Open Biol.">
        <title>Shared evolutionary footprints suggest mitochondrial oxidative damage underlies multiple complex I losses in fungi.</title>
        <authorList>
            <person name="Schikora-Tamarit M.A."/>
            <person name="Marcet-Houben M."/>
            <person name="Nosek J."/>
            <person name="Gabaldon T."/>
        </authorList>
    </citation>
    <scope>NUCLEOTIDE SEQUENCE</scope>
    <source>
        <strain evidence="1">CBS2887</strain>
    </source>
</reference>
<gene>
    <name evidence="1" type="ORF">WICPIJ_002275</name>
</gene>
<comment type="caution">
    <text evidence="1">The sequence shown here is derived from an EMBL/GenBank/DDBJ whole genome shotgun (WGS) entry which is preliminary data.</text>
</comment>
<sequence length="197" mass="21695">MQPIVGAYQLLQLGLNIGDLISWEIVLVQWNLGGFQVSQEPQLGRSQEHQGLTLGLGTSGGTTDSVDVVSWIIRRIELDDPVNRWDIQPSGGNVGTDQDPGLGVTELEERVGTLLLLLLPVKIQHWQINVVQQLGVVLDRVTRGQEHDNLLLDVLLQEGEQQEETLVGLTHNVTLLQSVNGGSFLFGVNIDEQRPRS</sequence>
<evidence type="ECO:0000313" key="1">
    <source>
        <dbReference type="EMBL" id="KAH3686753.1"/>
    </source>
</evidence>
<name>A0A9P8Q9F9_WICPI</name>
<dbReference type="EMBL" id="JAEUBG010001213">
    <property type="protein sequence ID" value="KAH3686753.1"/>
    <property type="molecule type" value="Genomic_DNA"/>
</dbReference>
<reference evidence="1" key="2">
    <citation type="submission" date="2021-01" db="EMBL/GenBank/DDBJ databases">
        <authorList>
            <person name="Schikora-Tamarit M.A."/>
        </authorList>
    </citation>
    <scope>NUCLEOTIDE SEQUENCE</scope>
    <source>
        <strain evidence="1">CBS2887</strain>
    </source>
</reference>
<dbReference type="Proteomes" id="UP000774326">
    <property type="component" value="Unassembled WGS sequence"/>
</dbReference>
<dbReference type="AlphaFoldDB" id="A0A9P8Q9F9"/>
<evidence type="ECO:0000313" key="2">
    <source>
        <dbReference type="Proteomes" id="UP000774326"/>
    </source>
</evidence>
<proteinExistence type="predicted"/>
<dbReference type="AntiFam" id="ANF00149">
    <property type="entry name" value="Shadow ORF (opposite cshA)"/>
</dbReference>
<keyword evidence="2" id="KW-1185">Reference proteome</keyword>
<protein>
    <submittedName>
        <fullName evidence="1">Uncharacterized protein</fullName>
    </submittedName>
</protein>